<accession>A0A5B8CSW9</accession>
<dbReference type="GO" id="GO:0003774">
    <property type="term" value="F:cytoskeletal motor activity"/>
    <property type="evidence" value="ECO:0007669"/>
    <property type="project" value="InterPro"/>
</dbReference>
<dbReference type="AlphaFoldDB" id="A0A5B8CSW9"/>
<comment type="subunit">
    <text evidence="4 9">The basal body constitutes a major portion of the flagellar organelle and consists of four rings (L,P,S, and M) mounted on a central rod.</text>
</comment>
<keyword evidence="8 9" id="KW-0998">Cell outer membrane</keyword>
<comment type="subcellular location">
    <subcellularLocation>
        <location evidence="9">Cell outer membrane</location>
    </subcellularLocation>
    <subcellularLocation>
        <location evidence="9">Bacterial flagellum basal body</location>
    </subcellularLocation>
    <subcellularLocation>
        <location evidence="2">Membrane</location>
    </subcellularLocation>
</comment>
<evidence type="ECO:0000256" key="1">
    <source>
        <dbReference type="ARBA" id="ARBA00002591"/>
    </source>
</evidence>
<protein>
    <recommendedName>
        <fullName evidence="9">Flagellar L-ring protein</fullName>
    </recommendedName>
    <alternativeName>
        <fullName evidence="9">Basal body L-ring protein</fullName>
    </alternativeName>
</protein>
<dbReference type="HAMAP" id="MF_00415">
    <property type="entry name" value="FlgH"/>
    <property type="match status" value="1"/>
</dbReference>
<organism evidence="10 11">
    <name type="scientific">Methylophilus medardicus</name>
    <dbReference type="NCBI Taxonomy" id="2588534"/>
    <lineage>
        <taxon>Bacteria</taxon>
        <taxon>Pseudomonadati</taxon>
        <taxon>Pseudomonadota</taxon>
        <taxon>Betaproteobacteria</taxon>
        <taxon>Nitrosomonadales</taxon>
        <taxon>Methylophilaceae</taxon>
        <taxon>Methylophilus</taxon>
    </lineage>
</organism>
<gene>
    <name evidence="9" type="primary">flgH</name>
    <name evidence="10" type="ORF">FIU01_07140</name>
</gene>
<evidence type="ECO:0000256" key="8">
    <source>
        <dbReference type="ARBA" id="ARBA00023237"/>
    </source>
</evidence>
<sequence length="216" mass="23240">MSLLLCLAFSQLLNGCSITPSTIVQKPETPRVAMARPDARTEGAIFNSAAFRPLFEDRRPRYVGDILTVRIAENTTANKTSDNEQTKDGSTAASVTGLFGHNVPKAAFNASSALSFKDKAAADASNNFNGSVTATVVDVLPNGYLVISGEKQIGFDKGTEYVRFSGIVNPDLITIGNEVVSTKVADARIEYRSNSKMDAAEVLSMFSRFFLSMIPL</sequence>
<comment type="function">
    <text evidence="1 9">Assembles around the rod to form the L-ring and probably protects the motor/basal body from shearing forces during rotation.</text>
</comment>
<evidence type="ECO:0000256" key="7">
    <source>
        <dbReference type="ARBA" id="ARBA00023143"/>
    </source>
</evidence>
<name>A0A5B8CSW9_9PROT</name>
<evidence type="ECO:0000313" key="11">
    <source>
        <dbReference type="Proteomes" id="UP000311008"/>
    </source>
</evidence>
<dbReference type="RefSeq" id="WP_140003650.1">
    <property type="nucleotide sequence ID" value="NZ_CP040946.1"/>
</dbReference>
<keyword evidence="7 9" id="KW-0975">Bacterial flagellum</keyword>
<proteinExistence type="inferred from homology"/>
<comment type="similarity">
    <text evidence="3 9">Belongs to the FlgH family.</text>
</comment>
<dbReference type="OrthoDB" id="9789463at2"/>
<dbReference type="PANTHER" id="PTHR34933:SF3">
    <property type="entry name" value="FLAGELLAR L-RING PROTEIN"/>
    <property type="match status" value="1"/>
</dbReference>
<evidence type="ECO:0000256" key="2">
    <source>
        <dbReference type="ARBA" id="ARBA00004370"/>
    </source>
</evidence>
<evidence type="ECO:0000313" key="10">
    <source>
        <dbReference type="EMBL" id="QDC44319.1"/>
    </source>
</evidence>
<dbReference type="PANTHER" id="PTHR34933">
    <property type="entry name" value="FLAGELLAR L-RING PROTEIN"/>
    <property type="match status" value="1"/>
</dbReference>
<dbReference type="Proteomes" id="UP000311008">
    <property type="component" value="Chromosome"/>
</dbReference>
<evidence type="ECO:0000256" key="5">
    <source>
        <dbReference type="ARBA" id="ARBA00022729"/>
    </source>
</evidence>
<evidence type="ECO:0000256" key="9">
    <source>
        <dbReference type="HAMAP-Rule" id="MF_00415"/>
    </source>
</evidence>
<dbReference type="GO" id="GO:0009427">
    <property type="term" value="C:bacterial-type flagellum basal body, distal rod, L ring"/>
    <property type="evidence" value="ECO:0007669"/>
    <property type="project" value="InterPro"/>
</dbReference>
<dbReference type="GO" id="GO:0009279">
    <property type="term" value="C:cell outer membrane"/>
    <property type="evidence" value="ECO:0007669"/>
    <property type="project" value="UniProtKB-SubCell"/>
</dbReference>
<dbReference type="PRINTS" id="PR01008">
    <property type="entry name" value="FLGLRINGFLGH"/>
</dbReference>
<evidence type="ECO:0000256" key="3">
    <source>
        <dbReference type="ARBA" id="ARBA00006929"/>
    </source>
</evidence>
<dbReference type="InterPro" id="IPR000527">
    <property type="entry name" value="Flag_Lring"/>
</dbReference>
<keyword evidence="6 9" id="KW-0472">Membrane</keyword>
<keyword evidence="10" id="KW-0969">Cilium</keyword>
<reference evidence="11" key="1">
    <citation type="journal article" date="2019" name="ISME J.">
        <title>Evolution in action: habitat transition from sediment to the pelagial leads to genome streamlining in Methylophilaceae.</title>
        <authorList>
            <person name="Salcher M."/>
            <person name="Schaefle D."/>
            <person name="Kaspar M."/>
            <person name="Neuenschwander S.M."/>
            <person name="Ghai R."/>
        </authorList>
    </citation>
    <scope>NUCLEOTIDE SEQUENCE [LARGE SCALE GENOMIC DNA]</scope>
    <source>
        <strain evidence="11">MMS-M-51</strain>
    </source>
</reference>
<keyword evidence="10" id="KW-0966">Cell projection</keyword>
<keyword evidence="5" id="KW-0732">Signal</keyword>
<evidence type="ECO:0000256" key="6">
    <source>
        <dbReference type="ARBA" id="ARBA00023136"/>
    </source>
</evidence>
<evidence type="ECO:0000256" key="4">
    <source>
        <dbReference type="ARBA" id="ARBA00011439"/>
    </source>
</evidence>
<dbReference type="EMBL" id="CP040946">
    <property type="protein sequence ID" value="QDC44319.1"/>
    <property type="molecule type" value="Genomic_DNA"/>
</dbReference>
<dbReference type="GO" id="GO:0071973">
    <property type="term" value="P:bacterial-type flagellum-dependent cell motility"/>
    <property type="evidence" value="ECO:0007669"/>
    <property type="project" value="InterPro"/>
</dbReference>
<dbReference type="KEGG" id="mmec:FIU01_07140"/>
<dbReference type="Pfam" id="PF02107">
    <property type="entry name" value="FlgH"/>
    <property type="match status" value="1"/>
</dbReference>
<keyword evidence="11" id="KW-1185">Reference proteome</keyword>
<keyword evidence="10" id="KW-0282">Flagellum</keyword>